<dbReference type="PANTHER" id="PTHR11895:SF7">
    <property type="entry name" value="GLUTAMYL-TRNA(GLN) AMIDOTRANSFERASE SUBUNIT A, MITOCHONDRIAL"/>
    <property type="match status" value="1"/>
</dbReference>
<dbReference type="InterPro" id="IPR004412">
    <property type="entry name" value="GatA"/>
</dbReference>
<comment type="function">
    <text evidence="7">Allows the formation of correctly charged Gln-tRNA(Gln) through the transamidation of misacylated Glu-tRNA(Gln) in the mitochondria. The reaction takes place in the presence of glutamine and ATP through an activated gamma-phospho-Glu-tRNA(Gln).</text>
</comment>
<feature type="domain" description="Amidase" evidence="8">
    <location>
        <begin position="22"/>
        <end position="479"/>
    </location>
</feature>
<dbReference type="Proteomes" id="UP000594260">
    <property type="component" value="Unplaced"/>
</dbReference>
<evidence type="ECO:0000256" key="4">
    <source>
        <dbReference type="ARBA" id="ARBA00022840"/>
    </source>
</evidence>
<dbReference type="AlphaFoldDB" id="A0A7M7KLE6"/>
<dbReference type="GO" id="GO:0050567">
    <property type="term" value="F:glutaminyl-tRNA synthase (glutamine-hydrolyzing) activity"/>
    <property type="evidence" value="ECO:0007669"/>
    <property type="project" value="UniProtKB-UniRule"/>
</dbReference>
<dbReference type="FunCoup" id="A0A7M7KLE6">
    <property type="interactions" value="701"/>
</dbReference>
<dbReference type="InterPro" id="IPR036928">
    <property type="entry name" value="AS_sf"/>
</dbReference>
<dbReference type="RefSeq" id="XP_022668644.1">
    <property type="nucleotide sequence ID" value="XM_022812909.1"/>
</dbReference>
<evidence type="ECO:0000256" key="1">
    <source>
        <dbReference type="ARBA" id="ARBA00008069"/>
    </source>
</evidence>
<dbReference type="SUPFAM" id="SSF75304">
    <property type="entry name" value="Amidase signature (AS) enzymes"/>
    <property type="match status" value="1"/>
</dbReference>
<dbReference type="RefSeq" id="XP_022668638.1">
    <property type="nucleotide sequence ID" value="XM_022812903.1"/>
</dbReference>
<dbReference type="GO" id="GO:0030956">
    <property type="term" value="C:glutamyl-tRNA(Gln) amidotransferase complex"/>
    <property type="evidence" value="ECO:0007669"/>
    <property type="project" value="UniProtKB-UniRule"/>
</dbReference>
<dbReference type="PROSITE" id="PS00571">
    <property type="entry name" value="AMIDASES"/>
    <property type="match status" value="1"/>
</dbReference>
<keyword evidence="2 7" id="KW-0436">Ligase</keyword>
<keyword evidence="7" id="KW-0496">Mitochondrion</keyword>
<dbReference type="OrthoDB" id="421993at2759"/>
<comment type="catalytic activity">
    <reaction evidence="6 7">
        <text>L-glutamyl-tRNA(Gln) + L-glutamine + ATP + H2O = L-glutaminyl-tRNA(Gln) + L-glutamate + ADP + phosphate + H(+)</text>
        <dbReference type="Rhea" id="RHEA:17521"/>
        <dbReference type="Rhea" id="RHEA-COMP:9681"/>
        <dbReference type="Rhea" id="RHEA-COMP:9684"/>
        <dbReference type="ChEBI" id="CHEBI:15377"/>
        <dbReference type="ChEBI" id="CHEBI:15378"/>
        <dbReference type="ChEBI" id="CHEBI:29985"/>
        <dbReference type="ChEBI" id="CHEBI:30616"/>
        <dbReference type="ChEBI" id="CHEBI:43474"/>
        <dbReference type="ChEBI" id="CHEBI:58359"/>
        <dbReference type="ChEBI" id="CHEBI:78520"/>
        <dbReference type="ChEBI" id="CHEBI:78521"/>
        <dbReference type="ChEBI" id="CHEBI:456216"/>
        <dbReference type="EC" id="6.3.5.7"/>
    </reaction>
</comment>
<dbReference type="GO" id="GO:0005524">
    <property type="term" value="F:ATP binding"/>
    <property type="evidence" value="ECO:0007669"/>
    <property type="project" value="UniProtKB-KW"/>
</dbReference>
<protein>
    <recommendedName>
        <fullName evidence="7">Glutamyl-tRNA(Gln) amidotransferase subunit A, mitochondrial</fullName>
        <shortName evidence="7">Glu-AdT subunit A</shortName>
        <ecNumber evidence="7">6.3.5.7</ecNumber>
    </recommendedName>
</protein>
<dbReference type="RefSeq" id="XP_022668639.1">
    <property type="nucleotide sequence ID" value="XM_022812904.1"/>
</dbReference>
<comment type="subcellular location">
    <subcellularLocation>
        <location evidence="7">Mitochondrion</location>
    </subcellularLocation>
</comment>
<evidence type="ECO:0000256" key="6">
    <source>
        <dbReference type="ARBA" id="ARBA00047407"/>
    </source>
</evidence>
<keyword evidence="3 7" id="KW-0547">Nucleotide-binding</keyword>
<dbReference type="EnsemblMetazoa" id="XM_022812903">
    <property type="protein sequence ID" value="XP_022668638"/>
    <property type="gene ID" value="LOC111253476"/>
</dbReference>
<evidence type="ECO:0000256" key="5">
    <source>
        <dbReference type="ARBA" id="ARBA00022917"/>
    </source>
</evidence>
<keyword evidence="4 7" id="KW-0067">ATP-binding</keyword>
<keyword evidence="10" id="KW-1185">Reference proteome</keyword>
<dbReference type="GO" id="GO:0005739">
    <property type="term" value="C:mitochondrion"/>
    <property type="evidence" value="ECO:0007669"/>
    <property type="project" value="UniProtKB-SubCell"/>
</dbReference>
<dbReference type="PANTHER" id="PTHR11895">
    <property type="entry name" value="TRANSAMIDASE"/>
    <property type="match status" value="1"/>
</dbReference>
<evidence type="ECO:0000256" key="2">
    <source>
        <dbReference type="ARBA" id="ARBA00022598"/>
    </source>
</evidence>
<dbReference type="EnsemblMetazoa" id="XM_022812906">
    <property type="protein sequence ID" value="XP_022668641"/>
    <property type="gene ID" value="LOC111253476"/>
</dbReference>
<dbReference type="EnsemblMetazoa" id="XM_022812905">
    <property type="protein sequence ID" value="XP_022668640"/>
    <property type="gene ID" value="LOC111253476"/>
</dbReference>
<dbReference type="KEGG" id="vde:111253476"/>
<comment type="similarity">
    <text evidence="1 7">Belongs to the amidase family. GatA subfamily.</text>
</comment>
<evidence type="ECO:0000256" key="3">
    <source>
        <dbReference type="ARBA" id="ARBA00022741"/>
    </source>
</evidence>
<proteinExistence type="inferred from homology"/>
<feature type="active site" description="Charge relay system" evidence="7">
    <location>
        <position position="160"/>
    </location>
</feature>
<dbReference type="GO" id="GO:0070681">
    <property type="term" value="P:glutaminyl-tRNAGln biosynthesis via transamidation"/>
    <property type="evidence" value="ECO:0007669"/>
    <property type="project" value="UniProtKB-UniRule"/>
</dbReference>
<dbReference type="InterPro" id="IPR000120">
    <property type="entry name" value="Amidase"/>
</dbReference>
<reference evidence="9" key="1">
    <citation type="submission" date="2021-01" db="UniProtKB">
        <authorList>
            <consortium name="EnsemblMetazoa"/>
        </authorList>
    </citation>
    <scope>IDENTIFICATION</scope>
</reference>
<dbReference type="EnsemblMetazoa" id="XM_022812902">
    <property type="protein sequence ID" value="XP_022668637"/>
    <property type="gene ID" value="LOC111253476"/>
</dbReference>
<dbReference type="InParanoid" id="A0A7M7KLE6"/>
<dbReference type="HAMAP" id="MF_00120">
    <property type="entry name" value="GatA"/>
    <property type="match status" value="1"/>
</dbReference>
<dbReference type="Pfam" id="PF01425">
    <property type="entry name" value="Amidase"/>
    <property type="match status" value="1"/>
</dbReference>
<dbReference type="GeneID" id="111253476"/>
<dbReference type="RefSeq" id="XP_022668641.1">
    <property type="nucleotide sequence ID" value="XM_022812906.1"/>
</dbReference>
<evidence type="ECO:0000256" key="7">
    <source>
        <dbReference type="HAMAP-Rule" id="MF_03150"/>
    </source>
</evidence>
<evidence type="ECO:0000313" key="9">
    <source>
        <dbReference type="EnsemblMetazoa" id="XP_022668644"/>
    </source>
</evidence>
<dbReference type="InterPro" id="IPR020556">
    <property type="entry name" value="Amidase_CS"/>
</dbReference>
<accession>A0A7M7KLE6</accession>
<dbReference type="GO" id="GO:0032543">
    <property type="term" value="P:mitochondrial translation"/>
    <property type="evidence" value="ECO:0007669"/>
    <property type="project" value="UniProtKB-UniRule"/>
</dbReference>
<feature type="active site" description="Charge relay system" evidence="7">
    <location>
        <position position="75"/>
    </location>
</feature>
<feature type="active site" description="Acyl-ester intermediate" evidence="7">
    <location>
        <position position="184"/>
    </location>
</feature>
<dbReference type="EnsemblMetazoa" id="XM_022812904">
    <property type="protein sequence ID" value="XP_022668639"/>
    <property type="gene ID" value="LOC111253476"/>
</dbReference>
<dbReference type="RefSeq" id="XP_022668637.1">
    <property type="nucleotide sequence ID" value="XM_022812902.1"/>
</dbReference>
<name>A0A7M7KLE6_VARDE</name>
<dbReference type="RefSeq" id="XP_022668640.1">
    <property type="nucleotide sequence ID" value="XM_022812905.1"/>
</dbReference>
<dbReference type="EnsemblMetazoa" id="XM_022812909">
    <property type="protein sequence ID" value="XP_022668644"/>
    <property type="gene ID" value="LOC111253476"/>
</dbReference>
<dbReference type="Gene3D" id="3.90.1300.10">
    <property type="entry name" value="Amidase signature (AS) domain"/>
    <property type="match status" value="1"/>
</dbReference>
<dbReference type="RefSeq" id="XP_022668643.1">
    <property type="nucleotide sequence ID" value="XM_022812908.1"/>
</dbReference>
<comment type="subunit">
    <text evidence="7">Subunit of the heterotrimeric GatCAB amidotransferase (AdT) complex, composed of A, B and C subunits.</text>
</comment>
<sequence length="496" mass="54115">MLIDGIGGISRGLLSKALLPSEVCSASLRRIKTTRDLNAYITVTEEYARVRAGQGDKRCEAGKMLPLDGVTVAVKDNFCTAGTRTTCASSMLHQFVPQYTATVVERLEQAGAIIVGKTNLDEFAMGAGATDSMFGPSKNPWRYESANDALEGDFYITGGSSGGSAVAVASGTCFGAVGSDTGGSVRNPSVRCGVPALKPSYGALSRHGLIPLTHSLDSPGLIALRIDDLATFFFICVGKDSRDPTTIDTSKYFAAKDLQLDSTPTWNGLKVGIPQEYFCPGMQDEVVNLWRDVADLMAKQGAKVVPVSLPHTQYSLQCYSVINCCDVASNLACYDGLEYGCRADNMSSIESLFADTRSEGFSETVRGRILCGNYFLLRENYDKYFRQAMRLRRLIKDDFTRVFEQVDLLLAPVTLTEAVLYSEWVKKDNRTRTVLEDYCTQPANLAGLPALSLPCRLSRKGLPLGLQLIGPYLSELRLLSAAKRLEMEMDFQHSCK</sequence>
<dbReference type="InterPro" id="IPR023631">
    <property type="entry name" value="Amidase_dom"/>
</dbReference>
<organism evidence="9 10">
    <name type="scientific">Varroa destructor</name>
    <name type="common">Honeybee mite</name>
    <dbReference type="NCBI Taxonomy" id="109461"/>
    <lineage>
        <taxon>Eukaryota</taxon>
        <taxon>Metazoa</taxon>
        <taxon>Ecdysozoa</taxon>
        <taxon>Arthropoda</taxon>
        <taxon>Chelicerata</taxon>
        <taxon>Arachnida</taxon>
        <taxon>Acari</taxon>
        <taxon>Parasitiformes</taxon>
        <taxon>Mesostigmata</taxon>
        <taxon>Gamasina</taxon>
        <taxon>Dermanyssoidea</taxon>
        <taxon>Varroidae</taxon>
        <taxon>Varroa</taxon>
    </lineage>
</organism>
<dbReference type="CTD" id="42283"/>
<evidence type="ECO:0000313" key="10">
    <source>
        <dbReference type="Proteomes" id="UP000594260"/>
    </source>
</evidence>
<dbReference type="OMA" id="QPASYCG"/>
<keyword evidence="5 7" id="KW-0648">Protein biosynthesis</keyword>
<dbReference type="EnsemblMetazoa" id="XM_022812908">
    <property type="protein sequence ID" value="XP_022668643"/>
    <property type="gene ID" value="LOC111253476"/>
</dbReference>
<evidence type="ECO:0000259" key="8">
    <source>
        <dbReference type="Pfam" id="PF01425"/>
    </source>
</evidence>
<dbReference type="EC" id="6.3.5.7" evidence="7"/>